<evidence type="ECO:0000259" key="1">
    <source>
        <dbReference type="Pfam" id="PF13952"/>
    </source>
</evidence>
<reference evidence="2 3" key="1">
    <citation type="journal article" date="2017" name="Nature">
        <title>The Apostasia genome and the evolution of orchids.</title>
        <authorList>
            <person name="Zhang G.Q."/>
            <person name="Liu K.W."/>
            <person name="Li Z."/>
            <person name="Lohaus R."/>
            <person name="Hsiao Y.Y."/>
            <person name="Niu S.C."/>
            <person name="Wang J.Y."/>
            <person name="Lin Y.C."/>
            <person name="Xu Q."/>
            <person name="Chen L.J."/>
            <person name="Yoshida K."/>
            <person name="Fujiwara S."/>
            <person name="Wang Z.W."/>
            <person name="Zhang Y.Q."/>
            <person name="Mitsuda N."/>
            <person name="Wang M."/>
            <person name="Liu G.H."/>
            <person name="Pecoraro L."/>
            <person name="Huang H.X."/>
            <person name="Xiao X.J."/>
            <person name="Lin M."/>
            <person name="Wu X.Y."/>
            <person name="Wu W.L."/>
            <person name="Chen Y.Y."/>
            <person name="Chang S.B."/>
            <person name="Sakamoto S."/>
            <person name="Ohme-Takagi M."/>
            <person name="Yagi M."/>
            <person name="Zeng S.J."/>
            <person name="Shen C.Y."/>
            <person name="Yeh C.M."/>
            <person name="Luo Y.B."/>
            <person name="Tsai W.C."/>
            <person name="Van de Peer Y."/>
            <person name="Liu Z.J."/>
        </authorList>
    </citation>
    <scope>NUCLEOTIDE SEQUENCE [LARGE SCALE GENOMIC DNA]</scope>
    <source>
        <strain evidence="3">cv. Shenzhen</strain>
        <tissue evidence="2">Stem</tissue>
    </source>
</reference>
<name>A0A2I0BEM3_9ASPA</name>
<evidence type="ECO:0000313" key="2">
    <source>
        <dbReference type="EMBL" id="PKA66222.1"/>
    </source>
</evidence>
<dbReference type="OrthoDB" id="682388at2759"/>
<keyword evidence="3" id="KW-1185">Reference proteome</keyword>
<proteinExistence type="predicted"/>
<sequence length="89" mass="10327">MQISSAKDKNPHMSDLCYFGVIEEIWELDYIVFCIPLFKCLWVDSNGESKIDEMGFILVNFNQISHKDDCFILANQAKQVFYVEDLANP</sequence>
<protein>
    <recommendedName>
        <fullName evidence="1">DUF4216 domain-containing protein</fullName>
    </recommendedName>
</protein>
<dbReference type="EMBL" id="KZ451886">
    <property type="protein sequence ID" value="PKA66222.1"/>
    <property type="molecule type" value="Genomic_DNA"/>
</dbReference>
<evidence type="ECO:0000313" key="3">
    <source>
        <dbReference type="Proteomes" id="UP000236161"/>
    </source>
</evidence>
<dbReference type="Pfam" id="PF13952">
    <property type="entry name" value="DUF4216"/>
    <property type="match status" value="1"/>
</dbReference>
<accession>A0A2I0BEM3</accession>
<feature type="domain" description="DUF4216" evidence="1">
    <location>
        <begin position="26"/>
        <end position="88"/>
    </location>
</feature>
<dbReference type="PANTHER" id="PTHR48258">
    <property type="entry name" value="DUF4218 DOMAIN-CONTAINING PROTEIN-RELATED"/>
    <property type="match status" value="1"/>
</dbReference>
<gene>
    <name evidence="2" type="ORF">AXF42_Ash006919</name>
</gene>
<organism evidence="2 3">
    <name type="scientific">Apostasia shenzhenica</name>
    <dbReference type="NCBI Taxonomy" id="1088818"/>
    <lineage>
        <taxon>Eukaryota</taxon>
        <taxon>Viridiplantae</taxon>
        <taxon>Streptophyta</taxon>
        <taxon>Embryophyta</taxon>
        <taxon>Tracheophyta</taxon>
        <taxon>Spermatophyta</taxon>
        <taxon>Magnoliopsida</taxon>
        <taxon>Liliopsida</taxon>
        <taxon>Asparagales</taxon>
        <taxon>Orchidaceae</taxon>
        <taxon>Apostasioideae</taxon>
        <taxon>Apostasia</taxon>
    </lineage>
</organism>
<dbReference type="InterPro" id="IPR025312">
    <property type="entry name" value="DUF4216"/>
</dbReference>
<dbReference type="Proteomes" id="UP000236161">
    <property type="component" value="Unassembled WGS sequence"/>
</dbReference>
<dbReference type="AlphaFoldDB" id="A0A2I0BEM3"/>